<feature type="domain" description="HTH cro/C1-type" evidence="2">
    <location>
        <begin position="20"/>
        <end position="52"/>
    </location>
</feature>
<keyword evidence="4" id="KW-1185">Reference proteome</keyword>
<feature type="compositionally biased region" description="Basic residues" evidence="1">
    <location>
        <begin position="95"/>
        <end position="109"/>
    </location>
</feature>
<evidence type="ECO:0000313" key="4">
    <source>
        <dbReference type="Proteomes" id="UP001156641"/>
    </source>
</evidence>
<feature type="region of interest" description="Disordered" evidence="1">
    <location>
        <begin position="87"/>
        <end position="116"/>
    </location>
</feature>
<dbReference type="InterPro" id="IPR001387">
    <property type="entry name" value="Cro/C1-type_HTH"/>
</dbReference>
<dbReference type="Gene3D" id="1.10.260.40">
    <property type="entry name" value="lambda repressor-like DNA-binding domains"/>
    <property type="match status" value="1"/>
</dbReference>
<dbReference type="Proteomes" id="UP001156641">
    <property type="component" value="Unassembled WGS sequence"/>
</dbReference>
<evidence type="ECO:0000259" key="2">
    <source>
        <dbReference type="PROSITE" id="PS50943"/>
    </source>
</evidence>
<dbReference type="SUPFAM" id="SSF47413">
    <property type="entry name" value="lambda repressor-like DNA-binding domains"/>
    <property type="match status" value="1"/>
</dbReference>
<protein>
    <submittedName>
        <fullName evidence="3">Transcriptional regulator</fullName>
    </submittedName>
</protein>
<accession>A0ABQ6A780</accession>
<sequence length="116" mass="13149">MKIYPLLVDQAVTEEIGRRITAYRISRQMTQAAMAAEAGVSKRTVERLEAGEPTQLTNFIRCLRSLGRLEALELLLPELPPSPIAELERQGLPRQRVRSVGKKPARKKAWNWGDQK</sequence>
<dbReference type="SMART" id="SM00530">
    <property type="entry name" value="HTH_XRE"/>
    <property type="match status" value="1"/>
</dbReference>
<evidence type="ECO:0000313" key="3">
    <source>
        <dbReference type="EMBL" id="GLR66412.1"/>
    </source>
</evidence>
<reference evidence="4" key="1">
    <citation type="journal article" date="2019" name="Int. J. Syst. Evol. Microbiol.">
        <title>The Global Catalogue of Microorganisms (GCM) 10K type strain sequencing project: providing services to taxonomists for standard genome sequencing and annotation.</title>
        <authorList>
            <consortium name="The Broad Institute Genomics Platform"/>
            <consortium name="The Broad Institute Genome Sequencing Center for Infectious Disease"/>
            <person name="Wu L."/>
            <person name="Ma J."/>
        </authorList>
    </citation>
    <scope>NUCLEOTIDE SEQUENCE [LARGE SCALE GENOMIC DNA]</scope>
    <source>
        <strain evidence="4">NBRC 112502</strain>
    </source>
</reference>
<dbReference type="Pfam" id="PF13560">
    <property type="entry name" value="HTH_31"/>
    <property type="match status" value="1"/>
</dbReference>
<name>A0ABQ6A780_9PROT</name>
<evidence type="ECO:0000256" key="1">
    <source>
        <dbReference type="SAM" id="MobiDB-lite"/>
    </source>
</evidence>
<comment type="caution">
    <text evidence="3">The sequence shown here is derived from an EMBL/GenBank/DDBJ whole genome shotgun (WGS) entry which is preliminary data.</text>
</comment>
<dbReference type="CDD" id="cd00093">
    <property type="entry name" value="HTH_XRE"/>
    <property type="match status" value="1"/>
</dbReference>
<dbReference type="PROSITE" id="PS50943">
    <property type="entry name" value="HTH_CROC1"/>
    <property type="match status" value="1"/>
</dbReference>
<dbReference type="EMBL" id="BSOS01000022">
    <property type="protein sequence ID" value="GLR66412.1"/>
    <property type="molecule type" value="Genomic_DNA"/>
</dbReference>
<proteinExistence type="predicted"/>
<gene>
    <name evidence="3" type="ORF">GCM10010909_10920</name>
</gene>
<organism evidence="3 4">
    <name type="scientific">Acidocella aquatica</name>
    <dbReference type="NCBI Taxonomy" id="1922313"/>
    <lineage>
        <taxon>Bacteria</taxon>
        <taxon>Pseudomonadati</taxon>
        <taxon>Pseudomonadota</taxon>
        <taxon>Alphaproteobacteria</taxon>
        <taxon>Acetobacterales</taxon>
        <taxon>Acidocellaceae</taxon>
        <taxon>Acidocella</taxon>
    </lineage>
</organism>
<dbReference type="RefSeq" id="WP_408861816.1">
    <property type="nucleotide sequence ID" value="NZ_BSOS01000022.1"/>
</dbReference>
<dbReference type="InterPro" id="IPR010982">
    <property type="entry name" value="Lambda_DNA-bd_dom_sf"/>
</dbReference>